<sequence>MSLAPELTPAERFGFLSWKVPLLCDWNDRQPVLETADVPVAKCKYWVMSLAPQLTPAERFGFSLGTSLCFGIGVTDNPFWKVNL</sequence>
<name>A0AAV4TFW7_CAEEX</name>
<protein>
    <submittedName>
        <fullName evidence="1">Uncharacterized protein</fullName>
    </submittedName>
</protein>
<dbReference type="EMBL" id="BPLR01011003">
    <property type="protein sequence ID" value="GIY43670.1"/>
    <property type="molecule type" value="Genomic_DNA"/>
</dbReference>
<accession>A0AAV4TFW7</accession>
<evidence type="ECO:0000313" key="2">
    <source>
        <dbReference type="Proteomes" id="UP001054945"/>
    </source>
</evidence>
<proteinExistence type="predicted"/>
<comment type="caution">
    <text evidence="1">The sequence shown here is derived from an EMBL/GenBank/DDBJ whole genome shotgun (WGS) entry which is preliminary data.</text>
</comment>
<reference evidence="1 2" key="1">
    <citation type="submission" date="2021-06" db="EMBL/GenBank/DDBJ databases">
        <title>Caerostris extrusa draft genome.</title>
        <authorList>
            <person name="Kono N."/>
            <person name="Arakawa K."/>
        </authorList>
    </citation>
    <scope>NUCLEOTIDE SEQUENCE [LARGE SCALE GENOMIC DNA]</scope>
</reference>
<keyword evidence="2" id="KW-1185">Reference proteome</keyword>
<dbReference type="AlphaFoldDB" id="A0AAV4TFW7"/>
<gene>
    <name evidence="1" type="ORF">CEXT_101461</name>
</gene>
<evidence type="ECO:0000313" key="1">
    <source>
        <dbReference type="EMBL" id="GIY43670.1"/>
    </source>
</evidence>
<organism evidence="1 2">
    <name type="scientific">Caerostris extrusa</name>
    <name type="common">Bark spider</name>
    <name type="synonym">Caerostris bankana</name>
    <dbReference type="NCBI Taxonomy" id="172846"/>
    <lineage>
        <taxon>Eukaryota</taxon>
        <taxon>Metazoa</taxon>
        <taxon>Ecdysozoa</taxon>
        <taxon>Arthropoda</taxon>
        <taxon>Chelicerata</taxon>
        <taxon>Arachnida</taxon>
        <taxon>Araneae</taxon>
        <taxon>Araneomorphae</taxon>
        <taxon>Entelegynae</taxon>
        <taxon>Araneoidea</taxon>
        <taxon>Araneidae</taxon>
        <taxon>Caerostris</taxon>
    </lineage>
</organism>
<dbReference type="Proteomes" id="UP001054945">
    <property type="component" value="Unassembled WGS sequence"/>
</dbReference>